<organism evidence="1 2">
    <name type="scientific">Octopus vulgaris</name>
    <name type="common">Common octopus</name>
    <dbReference type="NCBI Taxonomy" id="6645"/>
    <lineage>
        <taxon>Eukaryota</taxon>
        <taxon>Metazoa</taxon>
        <taxon>Spiralia</taxon>
        <taxon>Lophotrochozoa</taxon>
        <taxon>Mollusca</taxon>
        <taxon>Cephalopoda</taxon>
        <taxon>Coleoidea</taxon>
        <taxon>Octopodiformes</taxon>
        <taxon>Octopoda</taxon>
        <taxon>Incirrata</taxon>
        <taxon>Octopodidae</taxon>
        <taxon>Octopus</taxon>
    </lineage>
</organism>
<name>A0AA36BQG8_OCTVU</name>
<dbReference type="AlphaFoldDB" id="A0AA36BQG8"/>
<dbReference type="EMBL" id="OX597833">
    <property type="protein sequence ID" value="CAI9737807.1"/>
    <property type="molecule type" value="Genomic_DNA"/>
</dbReference>
<reference evidence="1" key="1">
    <citation type="submission" date="2023-08" db="EMBL/GenBank/DDBJ databases">
        <authorList>
            <person name="Alioto T."/>
            <person name="Alioto T."/>
            <person name="Gomez Garrido J."/>
        </authorList>
    </citation>
    <scope>NUCLEOTIDE SEQUENCE</scope>
</reference>
<proteinExistence type="predicted"/>
<sequence>MLQIRGGDDLMTLSDHTGKVKTKNHFTQSLENIKDGLKATLILVYPMYKLQTAKAFRTGTEQAMMYQLVNYTSERAAGEALAMQTSSTRKKDETLVRLRYILETTDKQAASTSQNEPVNSVKTSHKTYKKFAWDKCGFEKGKAHRSESYPAKGKKCVICRQNGHFAKAKICNGKGPVATDEKYPRIKYWIMIRDRSDHNEV</sequence>
<keyword evidence="2" id="KW-1185">Reference proteome</keyword>
<dbReference type="Proteomes" id="UP001162480">
    <property type="component" value="Chromosome 20"/>
</dbReference>
<evidence type="ECO:0000313" key="2">
    <source>
        <dbReference type="Proteomes" id="UP001162480"/>
    </source>
</evidence>
<gene>
    <name evidence="1" type="ORF">OCTVUL_1B017860</name>
</gene>
<evidence type="ECO:0000313" key="1">
    <source>
        <dbReference type="EMBL" id="CAI9737807.1"/>
    </source>
</evidence>
<accession>A0AA36BQG8</accession>
<protein>
    <submittedName>
        <fullName evidence="1">Uncharacterized protein</fullName>
    </submittedName>
</protein>